<dbReference type="AlphaFoldDB" id="A0A2G9GYQ7"/>
<keyword evidence="3" id="KW-1185">Reference proteome</keyword>
<protein>
    <submittedName>
        <fullName evidence="2">Uncharacterized protein</fullName>
    </submittedName>
</protein>
<feature type="chain" id="PRO_5013688284" evidence="1">
    <location>
        <begin position="23"/>
        <end position="62"/>
    </location>
</feature>
<feature type="signal peptide" evidence="1">
    <location>
        <begin position="1"/>
        <end position="22"/>
    </location>
</feature>
<evidence type="ECO:0000313" key="3">
    <source>
        <dbReference type="Proteomes" id="UP000231279"/>
    </source>
</evidence>
<gene>
    <name evidence="2" type="ORF">CDL12_16999</name>
</gene>
<sequence>MKGTCALVASVVAASTAALTSSTSCANKGKTVNSLGATARKEKHAPRFDGLRFIETLVTAHR</sequence>
<accession>A0A2G9GYQ7</accession>
<reference evidence="3" key="1">
    <citation type="journal article" date="2018" name="Gigascience">
        <title>Genome assembly of the Pink Ipe (Handroanthus impetiginosus, Bignoniaceae), a highly valued, ecologically keystone Neotropical timber forest tree.</title>
        <authorList>
            <person name="Silva-Junior O.B."/>
            <person name="Grattapaglia D."/>
            <person name="Novaes E."/>
            <person name="Collevatti R.G."/>
        </authorList>
    </citation>
    <scope>NUCLEOTIDE SEQUENCE [LARGE SCALE GENOMIC DNA]</scope>
    <source>
        <strain evidence="3">cv. UFG-1</strain>
    </source>
</reference>
<proteinExistence type="predicted"/>
<evidence type="ECO:0000313" key="2">
    <source>
        <dbReference type="EMBL" id="PIN10411.1"/>
    </source>
</evidence>
<dbReference type="EMBL" id="NKXS01003229">
    <property type="protein sequence ID" value="PIN10411.1"/>
    <property type="molecule type" value="Genomic_DNA"/>
</dbReference>
<comment type="caution">
    <text evidence="2">The sequence shown here is derived from an EMBL/GenBank/DDBJ whole genome shotgun (WGS) entry which is preliminary data.</text>
</comment>
<dbReference type="PANTHER" id="PTHR34683">
    <property type="entry name" value="EXPRESSED PROTEIN-RELATED"/>
    <property type="match status" value="1"/>
</dbReference>
<keyword evidence="1" id="KW-0732">Signal</keyword>
<organism evidence="2 3">
    <name type="scientific">Handroanthus impetiginosus</name>
    <dbReference type="NCBI Taxonomy" id="429701"/>
    <lineage>
        <taxon>Eukaryota</taxon>
        <taxon>Viridiplantae</taxon>
        <taxon>Streptophyta</taxon>
        <taxon>Embryophyta</taxon>
        <taxon>Tracheophyta</taxon>
        <taxon>Spermatophyta</taxon>
        <taxon>Magnoliopsida</taxon>
        <taxon>eudicotyledons</taxon>
        <taxon>Gunneridae</taxon>
        <taxon>Pentapetalae</taxon>
        <taxon>asterids</taxon>
        <taxon>lamiids</taxon>
        <taxon>Lamiales</taxon>
        <taxon>Bignoniaceae</taxon>
        <taxon>Crescentiina</taxon>
        <taxon>Tabebuia alliance</taxon>
        <taxon>Handroanthus</taxon>
    </lineage>
</organism>
<dbReference type="PANTHER" id="PTHR34683:SF3">
    <property type="entry name" value="CASP-LIKE PROTEIN"/>
    <property type="match status" value="1"/>
</dbReference>
<name>A0A2G9GYQ7_9LAMI</name>
<dbReference type="OrthoDB" id="1936495at2759"/>
<evidence type="ECO:0000256" key="1">
    <source>
        <dbReference type="SAM" id="SignalP"/>
    </source>
</evidence>
<dbReference type="Proteomes" id="UP000231279">
    <property type="component" value="Unassembled WGS sequence"/>
</dbReference>
<dbReference type="PROSITE" id="PS51257">
    <property type="entry name" value="PROKAR_LIPOPROTEIN"/>
    <property type="match status" value="1"/>
</dbReference>